<reference evidence="1" key="1">
    <citation type="submission" date="2023-10" db="EMBL/GenBank/DDBJ databases">
        <title>Genome assembly of Pristionchus species.</title>
        <authorList>
            <person name="Yoshida K."/>
            <person name="Sommer R.J."/>
        </authorList>
    </citation>
    <scope>NUCLEOTIDE SEQUENCE</scope>
    <source>
        <strain evidence="1">RS0144</strain>
    </source>
</reference>
<evidence type="ECO:0000313" key="1">
    <source>
        <dbReference type="EMBL" id="GMS79901.1"/>
    </source>
</evidence>
<gene>
    <name evidence="1" type="ORF">PENTCL1PPCAC_2076</name>
</gene>
<accession>A0AAV5S9P5</accession>
<organism evidence="1 2">
    <name type="scientific">Pristionchus entomophagus</name>
    <dbReference type="NCBI Taxonomy" id="358040"/>
    <lineage>
        <taxon>Eukaryota</taxon>
        <taxon>Metazoa</taxon>
        <taxon>Ecdysozoa</taxon>
        <taxon>Nematoda</taxon>
        <taxon>Chromadorea</taxon>
        <taxon>Rhabditida</taxon>
        <taxon>Rhabditina</taxon>
        <taxon>Diplogasteromorpha</taxon>
        <taxon>Diplogasteroidea</taxon>
        <taxon>Neodiplogasteridae</taxon>
        <taxon>Pristionchus</taxon>
    </lineage>
</organism>
<comment type="caution">
    <text evidence="1">The sequence shown here is derived from an EMBL/GenBank/DDBJ whole genome shotgun (WGS) entry which is preliminary data.</text>
</comment>
<keyword evidence="2" id="KW-1185">Reference proteome</keyword>
<proteinExistence type="predicted"/>
<name>A0AAV5S9P5_9BILA</name>
<protein>
    <submittedName>
        <fullName evidence="1">Uncharacterized protein</fullName>
    </submittedName>
</protein>
<feature type="non-terminal residue" evidence="1">
    <location>
        <position position="120"/>
    </location>
</feature>
<dbReference type="EMBL" id="BTSX01000001">
    <property type="protein sequence ID" value="GMS79901.1"/>
    <property type="molecule type" value="Genomic_DNA"/>
</dbReference>
<dbReference type="Proteomes" id="UP001432027">
    <property type="component" value="Unassembled WGS sequence"/>
</dbReference>
<sequence length="120" mass="14042">MDPSEVPMLRDNCTTVSTVSKMTIECQNHLSWNLSFSTSHKKWMFKFFLDQEEERLIRFSDQGYSNQSEIVTFNFNLDPQDDPSMPDTYRFHMQSKNLFTTFNESTLSFSIEGTRSEAIA</sequence>
<evidence type="ECO:0000313" key="2">
    <source>
        <dbReference type="Proteomes" id="UP001432027"/>
    </source>
</evidence>
<dbReference type="AlphaFoldDB" id="A0AAV5S9P5"/>